<feature type="transmembrane region" description="Helical" evidence="12">
    <location>
        <begin position="99"/>
        <end position="120"/>
    </location>
</feature>
<keyword evidence="9 12" id="KW-0472">Membrane</keyword>
<dbReference type="GO" id="GO:0016491">
    <property type="term" value="F:oxidoreductase activity"/>
    <property type="evidence" value="ECO:0007669"/>
    <property type="project" value="UniProtKB-KW"/>
</dbReference>
<sequence>MRKLIGFAILLACLVVPFGAYVRLSDAGLGCPDWPGCYGQLSPHHAADTIQQVAVAHPDGPVSLPKAWKEMLHRYLAASLGLVILLTAVLAWSQRRERLPASLLLGGVVLQGLLGMWTVTLLLKPAIVSLHLIGGMSLAAGLLWFGLRRPAVEVPHAVTGLAWLLVLAVLLQIALGGWVSSNYAALACQGFPTCNGAWLPPAMRFEHAFHLWRELGMAPDGTPLDSANLIAIHWLHRAGAALVSVLVWTLVLRGWRQAALRPSLLLLLGAWLLQVVLGIANVLLQLPLPLAVAHNAGALLLLSATVLLAAQCRWRALPALPKLSVRLHHGLADKRSLQ</sequence>
<evidence type="ECO:0000256" key="9">
    <source>
        <dbReference type="ARBA" id="ARBA00023136"/>
    </source>
</evidence>
<evidence type="ECO:0000256" key="6">
    <source>
        <dbReference type="ARBA" id="ARBA00023002"/>
    </source>
</evidence>
<protein>
    <submittedName>
        <fullName evidence="13">Cytochrome c oxidase assembly protein subunit 15</fullName>
    </submittedName>
</protein>
<keyword evidence="10" id="KW-1015">Disulfide bond</keyword>
<proteinExistence type="predicted"/>
<feature type="transmembrane region" description="Helical" evidence="12">
    <location>
        <begin position="126"/>
        <end position="145"/>
    </location>
</feature>
<dbReference type="AlphaFoldDB" id="A0A1Y6BYL3"/>
<dbReference type="Pfam" id="PF02628">
    <property type="entry name" value="COX15-CtaA"/>
    <property type="match status" value="1"/>
</dbReference>
<dbReference type="PANTHER" id="PTHR35457">
    <property type="entry name" value="HEME A SYNTHASE"/>
    <property type="match status" value="1"/>
</dbReference>
<gene>
    <name evidence="13" type="ORF">SAMN02745746_02683</name>
</gene>
<evidence type="ECO:0000313" key="13">
    <source>
        <dbReference type="EMBL" id="SMF34856.1"/>
    </source>
</evidence>
<accession>A0A1Y6BYL3</accession>
<evidence type="ECO:0000256" key="7">
    <source>
        <dbReference type="ARBA" id="ARBA00023004"/>
    </source>
</evidence>
<evidence type="ECO:0000256" key="11">
    <source>
        <dbReference type="ARBA" id="ARBA00023444"/>
    </source>
</evidence>
<evidence type="ECO:0000256" key="3">
    <source>
        <dbReference type="ARBA" id="ARBA00022692"/>
    </source>
</evidence>
<evidence type="ECO:0000256" key="4">
    <source>
        <dbReference type="ARBA" id="ARBA00022723"/>
    </source>
</evidence>
<keyword evidence="14" id="KW-1185">Reference proteome</keyword>
<dbReference type="STRING" id="1123014.SAMN02745746_02683"/>
<evidence type="ECO:0000256" key="12">
    <source>
        <dbReference type="SAM" id="Phobius"/>
    </source>
</evidence>
<dbReference type="InterPro" id="IPR050450">
    <property type="entry name" value="COX15/CtaA_HemeA_synthase"/>
</dbReference>
<feature type="transmembrane region" description="Helical" evidence="12">
    <location>
        <begin position="234"/>
        <end position="252"/>
    </location>
</feature>
<feature type="transmembrane region" description="Helical" evidence="12">
    <location>
        <begin position="72"/>
        <end position="92"/>
    </location>
</feature>
<dbReference type="Proteomes" id="UP000192920">
    <property type="component" value="Unassembled WGS sequence"/>
</dbReference>
<evidence type="ECO:0000256" key="1">
    <source>
        <dbReference type="ARBA" id="ARBA00004141"/>
    </source>
</evidence>
<comment type="pathway">
    <text evidence="11">Porphyrin-containing compound metabolism.</text>
</comment>
<name>A0A1Y6BYL3_9NEIS</name>
<evidence type="ECO:0000256" key="2">
    <source>
        <dbReference type="ARBA" id="ARBA00022475"/>
    </source>
</evidence>
<keyword evidence="8" id="KW-0350">Heme biosynthesis</keyword>
<dbReference type="GO" id="GO:0046872">
    <property type="term" value="F:metal ion binding"/>
    <property type="evidence" value="ECO:0007669"/>
    <property type="project" value="UniProtKB-KW"/>
</dbReference>
<keyword evidence="2" id="KW-1003">Cell membrane</keyword>
<feature type="transmembrane region" description="Helical" evidence="12">
    <location>
        <begin position="157"/>
        <end position="179"/>
    </location>
</feature>
<keyword evidence="5 12" id="KW-1133">Transmembrane helix</keyword>
<evidence type="ECO:0000256" key="8">
    <source>
        <dbReference type="ARBA" id="ARBA00023133"/>
    </source>
</evidence>
<organism evidence="13 14">
    <name type="scientific">Pseudogulbenkiania subflava DSM 22618</name>
    <dbReference type="NCBI Taxonomy" id="1123014"/>
    <lineage>
        <taxon>Bacteria</taxon>
        <taxon>Pseudomonadati</taxon>
        <taxon>Pseudomonadota</taxon>
        <taxon>Betaproteobacteria</taxon>
        <taxon>Neisseriales</taxon>
        <taxon>Chromobacteriaceae</taxon>
        <taxon>Pseudogulbenkiania</taxon>
    </lineage>
</organism>
<keyword evidence="4" id="KW-0479">Metal-binding</keyword>
<keyword evidence="6" id="KW-0560">Oxidoreductase</keyword>
<evidence type="ECO:0000313" key="14">
    <source>
        <dbReference type="Proteomes" id="UP000192920"/>
    </source>
</evidence>
<dbReference type="PANTHER" id="PTHR35457:SF1">
    <property type="entry name" value="HEME A SYNTHASE"/>
    <property type="match status" value="1"/>
</dbReference>
<evidence type="ECO:0000256" key="5">
    <source>
        <dbReference type="ARBA" id="ARBA00022989"/>
    </source>
</evidence>
<keyword evidence="7" id="KW-0408">Iron</keyword>
<evidence type="ECO:0000256" key="10">
    <source>
        <dbReference type="ARBA" id="ARBA00023157"/>
    </source>
</evidence>
<dbReference type="GO" id="GO:0016020">
    <property type="term" value="C:membrane"/>
    <property type="evidence" value="ECO:0007669"/>
    <property type="project" value="UniProtKB-SubCell"/>
</dbReference>
<reference evidence="14" key="1">
    <citation type="submission" date="2017-04" db="EMBL/GenBank/DDBJ databases">
        <authorList>
            <person name="Varghese N."/>
            <person name="Submissions S."/>
        </authorList>
    </citation>
    <scope>NUCLEOTIDE SEQUENCE [LARGE SCALE GENOMIC DNA]</scope>
    <source>
        <strain evidence="14">DSM 22618</strain>
    </source>
</reference>
<dbReference type="EMBL" id="FXAG01000015">
    <property type="protein sequence ID" value="SMF34856.1"/>
    <property type="molecule type" value="Genomic_DNA"/>
</dbReference>
<dbReference type="GO" id="GO:0006784">
    <property type="term" value="P:heme A biosynthetic process"/>
    <property type="evidence" value="ECO:0007669"/>
    <property type="project" value="InterPro"/>
</dbReference>
<feature type="transmembrane region" description="Helical" evidence="12">
    <location>
        <begin position="290"/>
        <end position="310"/>
    </location>
</feature>
<comment type="subcellular location">
    <subcellularLocation>
        <location evidence="1">Membrane</location>
        <topology evidence="1">Multi-pass membrane protein</topology>
    </subcellularLocation>
</comment>
<feature type="transmembrane region" description="Helical" evidence="12">
    <location>
        <begin position="264"/>
        <end position="284"/>
    </location>
</feature>
<dbReference type="InterPro" id="IPR003780">
    <property type="entry name" value="COX15/CtaA_fam"/>
</dbReference>
<keyword evidence="3 12" id="KW-0812">Transmembrane</keyword>
<dbReference type="RefSeq" id="WP_085276837.1">
    <property type="nucleotide sequence ID" value="NZ_FXAG01000015.1"/>
</dbReference>